<evidence type="ECO:0000313" key="1">
    <source>
        <dbReference type="EMBL" id="AYE33991.1"/>
    </source>
</evidence>
<dbReference type="Pfam" id="PF14424">
    <property type="entry name" value="Toxin-deaminase"/>
    <property type="match status" value="1"/>
</dbReference>
<evidence type="ECO:0008006" key="3">
    <source>
        <dbReference type="Google" id="ProtNLM"/>
    </source>
</evidence>
<dbReference type="AlphaFoldDB" id="A0A9N7PKY1"/>
<protein>
    <recommendedName>
        <fullName evidence="3">Deaminase</fullName>
    </recommendedName>
</protein>
<dbReference type="KEGG" id="csep:CP523_05675"/>
<dbReference type="InterPro" id="IPR032721">
    <property type="entry name" value="Toxin-deaminase"/>
</dbReference>
<reference evidence="1 2" key="1">
    <citation type="submission" date="2017-09" db="EMBL/GenBank/DDBJ databases">
        <authorList>
            <person name="Thomas P."/>
            <person name="Seyboldt C."/>
        </authorList>
    </citation>
    <scope>NUCLEOTIDE SEQUENCE [LARGE SCALE GENOMIC DNA]</scope>
    <source>
        <strain evidence="1 2">DSM 7534</strain>
    </source>
</reference>
<gene>
    <name evidence="1" type="ORF">CP523_05675</name>
</gene>
<accession>A0A9N7PKY1</accession>
<evidence type="ECO:0000313" key="2">
    <source>
        <dbReference type="Proteomes" id="UP000280586"/>
    </source>
</evidence>
<proteinExistence type="predicted"/>
<name>A0A9N7PKY1_CLOSE</name>
<sequence length="169" mass="19320">MGNLLRDESKVVRTKLYDSITTFKNSDEYINLSNTQRKKIDRRIDKLELGNVATADVNIPGIKKEFSAHSQIHSIDSLGADVMDFSYTPAESERIFKNYVVDEFPRYNDTEAKILEDIASKIKDKNIKGEVNLFTELDTCQSCTNIILEFRATYPNIKLNIFTNNTVTP</sequence>
<dbReference type="Proteomes" id="UP000280586">
    <property type="component" value="Chromosome"/>
</dbReference>
<organism evidence="1 2">
    <name type="scientific">Clostridium septicum</name>
    <dbReference type="NCBI Taxonomy" id="1504"/>
    <lineage>
        <taxon>Bacteria</taxon>
        <taxon>Bacillati</taxon>
        <taxon>Bacillota</taxon>
        <taxon>Clostridia</taxon>
        <taxon>Eubacteriales</taxon>
        <taxon>Clostridiaceae</taxon>
        <taxon>Clostridium</taxon>
    </lineage>
</organism>
<dbReference type="EMBL" id="CP023671">
    <property type="protein sequence ID" value="AYE33991.1"/>
    <property type="molecule type" value="Genomic_DNA"/>
</dbReference>
<dbReference type="Gene3D" id="3.40.140.10">
    <property type="entry name" value="Cytidine Deaminase, domain 2"/>
    <property type="match status" value="1"/>
</dbReference>